<dbReference type="KEGG" id="many:MANY_47410"/>
<evidence type="ECO:0000256" key="1">
    <source>
        <dbReference type="SAM" id="SignalP"/>
    </source>
</evidence>
<dbReference type="EMBL" id="AP022620">
    <property type="protein sequence ID" value="BBZ79404.1"/>
    <property type="molecule type" value="Genomic_DNA"/>
</dbReference>
<dbReference type="Proteomes" id="UP000467249">
    <property type="component" value="Chromosome"/>
</dbReference>
<dbReference type="AlphaFoldDB" id="A0A6N4WH19"/>
<gene>
    <name evidence="2" type="ORF">MANY_47410</name>
</gene>
<accession>A0A6N4WH19</accession>
<proteinExistence type="predicted"/>
<sequence>MNKCSKTIGAMLIVASSAASTPAVAAASARTTNSAADVVSELQGQGYDVQLNGQLSGGLARCTVTGVHPTLRGPMQPGTAYVDIDCPGDD</sequence>
<keyword evidence="1" id="KW-0732">Signal</keyword>
<evidence type="ECO:0000313" key="2">
    <source>
        <dbReference type="EMBL" id="BBZ79404.1"/>
    </source>
</evidence>
<keyword evidence="3" id="KW-1185">Reference proteome</keyword>
<name>A0A6N4WH19_9MYCO</name>
<organism evidence="2 3">
    <name type="scientific">Mycolicibacterium anyangense</name>
    <dbReference type="NCBI Taxonomy" id="1431246"/>
    <lineage>
        <taxon>Bacteria</taxon>
        <taxon>Bacillati</taxon>
        <taxon>Actinomycetota</taxon>
        <taxon>Actinomycetes</taxon>
        <taxon>Mycobacteriales</taxon>
        <taxon>Mycobacteriaceae</taxon>
        <taxon>Mycolicibacterium</taxon>
    </lineage>
</organism>
<protein>
    <recommendedName>
        <fullName evidence="4">PASTA domain-containing protein</fullName>
    </recommendedName>
</protein>
<feature type="signal peptide" evidence="1">
    <location>
        <begin position="1"/>
        <end position="25"/>
    </location>
</feature>
<reference evidence="2 3" key="1">
    <citation type="journal article" date="2019" name="Emerg. Microbes Infect.">
        <title>Comprehensive subspecies identification of 175 nontuberculous mycobacteria species based on 7547 genomic profiles.</title>
        <authorList>
            <person name="Matsumoto Y."/>
            <person name="Kinjo T."/>
            <person name="Motooka D."/>
            <person name="Nabeya D."/>
            <person name="Jung N."/>
            <person name="Uechi K."/>
            <person name="Horii T."/>
            <person name="Iida T."/>
            <person name="Fujita J."/>
            <person name="Nakamura S."/>
        </authorList>
    </citation>
    <scope>NUCLEOTIDE SEQUENCE [LARGE SCALE GENOMIC DNA]</scope>
    <source>
        <strain evidence="2 3">JCM 30275</strain>
    </source>
</reference>
<evidence type="ECO:0008006" key="4">
    <source>
        <dbReference type="Google" id="ProtNLM"/>
    </source>
</evidence>
<evidence type="ECO:0000313" key="3">
    <source>
        <dbReference type="Proteomes" id="UP000467249"/>
    </source>
</evidence>
<feature type="chain" id="PRO_5039592645" description="PASTA domain-containing protein" evidence="1">
    <location>
        <begin position="26"/>
        <end position="90"/>
    </location>
</feature>